<sequence length="114" mass="13019">MSSNTTTYNRIYEIVRQIPQGFVATYGQVAELSNLAGKARVVGYALYRVDMQNSDIPWQRVVNAKGEISLSPLRFGTDYLQRSLLENEGISFNDAGKIDLRKYLWHPNKSQIFD</sequence>
<name>A0ABR8CA30_9CYAN</name>
<organism evidence="3 4">
    <name type="scientific">Phormidium tenue FACHB-1050</name>
    <dbReference type="NCBI Taxonomy" id="2692857"/>
    <lineage>
        <taxon>Bacteria</taxon>
        <taxon>Bacillati</taxon>
        <taxon>Cyanobacteriota</taxon>
        <taxon>Cyanophyceae</taxon>
        <taxon>Oscillatoriophycideae</taxon>
        <taxon>Oscillatoriales</taxon>
        <taxon>Oscillatoriaceae</taxon>
        <taxon>Phormidium</taxon>
    </lineage>
</organism>
<dbReference type="Gene3D" id="1.10.10.10">
    <property type="entry name" value="Winged helix-like DNA-binding domain superfamily/Winged helix DNA-binding domain"/>
    <property type="match status" value="1"/>
</dbReference>
<dbReference type="Pfam" id="PF01035">
    <property type="entry name" value="DNA_binding_1"/>
    <property type="match status" value="1"/>
</dbReference>
<evidence type="ECO:0000256" key="1">
    <source>
        <dbReference type="ARBA" id="ARBA00022763"/>
    </source>
</evidence>
<keyword evidence="4" id="KW-1185">Reference proteome</keyword>
<gene>
    <name evidence="3" type="ORF">H6G05_09170</name>
</gene>
<dbReference type="PANTHER" id="PTHR42942">
    <property type="entry name" value="6-O-METHYLGUANINE DNA METHYLTRANSFERASE"/>
    <property type="match status" value="1"/>
</dbReference>
<dbReference type="Proteomes" id="UP000618445">
    <property type="component" value="Unassembled WGS sequence"/>
</dbReference>
<evidence type="ECO:0000313" key="3">
    <source>
        <dbReference type="EMBL" id="MBD2317015.1"/>
    </source>
</evidence>
<dbReference type="CDD" id="cd06445">
    <property type="entry name" value="ATase"/>
    <property type="match status" value="1"/>
</dbReference>
<dbReference type="RefSeq" id="WP_190577887.1">
    <property type="nucleotide sequence ID" value="NZ_CAWPQU010000003.1"/>
</dbReference>
<dbReference type="InterPro" id="IPR036388">
    <property type="entry name" value="WH-like_DNA-bd_sf"/>
</dbReference>
<dbReference type="InterPro" id="IPR014048">
    <property type="entry name" value="MethylDNA_cys_MeTrfase_DNA-bd"/>
</dbReference>
<keyword evidence="1" id="KW-0227">DNA damage</keyword>
<comment type="caution">
    <text evidence="3">The sequence shown here is derived from an EMBL/GenBank/DDBJ whole genome shotgun (WGS) entry which is preliminary data.</text>
</comment>
<reference evidence="3 4" key="1">
    <citation type="journal article" date="2020" name="ISME J.">
        <title>Comparative genomics reveals insights into cyanobacterial evolution and habitat adaptation.</title>
        <authorList>
            <person name="Chen M.Y."/>
            <person name="Teng W.K."/>
            <person name="Zhao L."/>
            <person name="Hu C.X."/>
            <person name="Zhou Y.K."/>
            <person name="Han B.P."/>
            <person name="Song L.R."/>
            <person name="Shu W.S."/>
        </authorList>
    </citation>
    <scope>NUCLEOTIDE SEQUENCE [LARGE SCALE GENOMIC DNA]</scope>
    <source>
        <strain evidence="3 4">FACHB-1050</strain>
    </source>
</reference>
<dbReference type="EMBL" id="JACJQY010000011">
    <property type="protein sequence ID" value="MBD2317015.1"/>
    <property type="molecule type" value="Genomic_DNA"/>
</dbReference>
<dbReference type="InterPro" id="IPR036217">
    <property type="entry name" value="MethylDNA_cys_MeTrfase_DNAb"/>
</dbReference>
<evidence type="ECO:0000259" key="2">
    <source>
        <dbReference type="Pfam" id="PF01035"/>
    </source>
</evidence>
<dbReference type="PANTHER" id="PTHR42942:SF1">
    <property type="entry name" value="ALKYLTRANSFERASE-LIKE PROTEIN 1"/>
    <property type="match status" value="1"/>
</dbReference>
<protein>
    <submittedName>
        <fullName evidence="3">MGMT family protein</fullName>
    </submittedName>
</protein>
<dbReference type="InterPro" id="IPR052520">
    <property type="entry name" value="ATL_DNA_repair"/>
</dbReference>
<accession>A0ABR8CA30</accession>
<feature type="domain" description="Methylated-DNA-[protein]-cysteine S-methyltransferase DNA binding" evidence="2">
    <location>
        <begin position="8"/>
        <end position="90"/>
    </location>
</feature>
<dbReference type="SUPFAM" id="SSF46767">
    <property type="entry name" value="Methylated DNA-protein cysteine methyltransferase, C-terminal domain"/>
    <property type="match status" value="1"/>
</dbReference>
<evidence type="ECO:0000313" key="4">
    <source>
        <dbReference type="Proteomes" id="UP000618445"/>
    </source>
</evidence>
<proteinExistence type="predicted"/>